<dbReference type="PANTHER" id="PTHR31760">
    <property type="entry name" value="S-ADENOSYL-L-METHIONINE-DEPENDENT METHYLTRANSFERASES SUPERFAMILY PROTEIN"/>
    <property type="match status" value="1"/>
</dbReference>
<evidence type="ECO:0000313" key="8">
    <source>
        <dbReference type="Proteomes" id="UP000068382"/>
    </source>
</evidence>
<evidence type="ECO:0000313" key="7">
    <source>
        <dbReference type="EMBL" id="KUP94819.1"/>
    </source>
</evidence>
<dbReference type="GO" id="GO:0005829">
    <property type="term" value="C:cytosol"/>
    <property type="evidence" value="ECO:0007669"/>
    <property type="project" value="TreeGrafter"/>
</dbReference>
<gene>
    <name evidence="6 7" type="primary">rsmG</name>
    <name evidence="7" type="ORF">TRIHO_01530</name>
</gene>
<dbReference type="Pfam" id="PF02527">
    <property type="entry name" value="GidB"/>
    <property type="match status" value="1"/>
</dbReference>
<dbReference type="NCBIfam" id="TIGR00138">
    <property type="entry name" value="rsmG_gidB"/>
    <property type="match status" value="1"/>
</dbReference>
<keyword evidence="3 6" id="KW-0489">Methyltransferase</keyword>
<evidence type="ECO:0000256" key="2">
    <source>
        <dbReference type="ARBA" id="ARBA00022552"/>
    </source>
</evidence>
<organism evidence="7 8">
    <name type="scientific">Tritonibacter horizontis</name>
    <dbReference type="NCBI Taxonomy" id="1768241"/>
    <lineage>
        <taxon>Bacteria</taxon>
        <taxon>Pseudomonadati</taxon>
        <taxon>Pseudomonadota</taxon>
        <taxon>Alphaproteobacteria</taxon>
        <taxon>Rhodobacterales</taxon>
        <taxon>Paracoccaceae</taxon>
        <taxon>Tritonibacter</taxon>
    </lineage>
</organism>
<proteinExistence type="inferred from homology"/>
<sequence>MSVDLVRAHFNVSRETSERLDIFAATLKKWNPKINLVSKGSLTCLWERHILDSIQVFHAVETPPSWLDLGSGGGLPGLIVAILAAELSPKTLITLIESDQRKCAFLRNVARECEISVLVKSERIETADPENAHVISARALADLDTLLSFSKRHLQQGGVSVFPKGESWKKEVDNARERWRFECEEITSLTEPEAVILKIKGVERV</sequence>
<dbReference type="InterPro" id="IPR029063">
    <property type="entry name" value="SAM-dependent_MTases_sf"/>
</dbReference>
<name>A0A132C2K1_9RHOB</name>
<keyword evidence="8" id="KW-1185">Reference proteome</keyword>
<keyword evidence="5 6" id="KW-0949">S-adenosyl-L-methionine</keyword>
<comment type="caution">
    <text evidence="7">The sequence shown here is derived from an EMBL/GenBank/DDBJ whole genome shotgun (WGS) entry which is preliminary data.</text>
</comment>
<feature type="binding site" evidence="6">
    <location>
        <position position="70"/>
    </location>
    <ligand>
        <name>S-adenosyl-L-methionine</name>
        <dbReference type="ChEBI" id="CHEBI:59789"/>
    </ligand>
</feature>
<evidence type="ECO:0000256" key="6">
    <source>
        <dbReference type="HAMAP-Rule" id="MF_00074"/>
    </source>
</evidence>
<dbReference type="InterPro" id="IPR003682">
    <property type="entry name" value="rRNA_ssu_MeTfrase_G"/>
</dbReference>
<dbReference type="PANTHER" id="PTHR31760:SF0">
    <property type="entry name" value="S-ADENOSYL-L-METHIONINE-DEPENDENT METHYLTRANSFERASES SUPERFAMILY PROTEIN"/>
    <property type="match status" value="1"/>
</dbReference>
<comment type="subcellular location">
    <subcellularLocation>
        <location evidence="6">Cytoplasm</location>
    </subcellularLocation>
</comment>
<dbReference type="OrthoDB" id="9808773at2"/>
<dbReference type="SUPFAM" id="SSF53335">
    <property type="entry name" value="S-adenosyl-L-methionine-dependent methyltransferases"/>
    <property type="match status" value="1"/>
</dbReference>
<comment type="catalytic activity">
    <reaction evidence="6">
        <text>guanosine(527) in 16S rRNA + S-adenosyl-L-methionine = N(7)-methylguanosine(527) in 16S rRNA + S-adenosyl-L-homocysteine</text>
        <dbReference type="Rhea" id="RHEA:42732"/>
        <dbReference type="Rhea" id="RHEA-COMP:10209"/>
        <dbReference type="Rhea" id="RHEA-COMP:10210"/>
        <dbReference type="ChEBI" id="CHEBI:57856"/>
        <dbReference type="ChEBI" id="CHEBI:59789"/>
        <dbReference type="ChEBI" id="CHEBI:74269"/>
        <dbReference type="ChEBI" id="CHEBI:74480"/>
        <dbReference type="EC" id="2.1.1.170"/>
    </reaction>
</comment>
<dbReference type="HAMAP" id="MF_00074">
    <property type="entry name" value="16SrRNA_methyltr_G"/>
    <property type="match status" value="1"/>
</dbReference>
<keyword evidence="2 6" id="KW-0698">rRNA processing</keyword>
<dbReference type="PATRIC" id="fig|1768241.3.peg.154"/>
<evidence type="ECO:0000256" key="3">
    <source>
        <dbReference type="ARBA" id="ARBA00022603"/>
    </source>
</evidence>
<dbReference type="RefSeq" id="WP_082704972.1">
    <property type="nucleotide sequence ID" value="NZ_LPUY01000008.1"/>
</dbReference>
<dbReference type="PIRSF" id="PIRSF003078">
    <property type="entry name" value="GidB"/>
    <property type="match status" value="1"/>
</dbReference>
<evidence type="ECO:0000256" key="1">
    <source>
        <dbReference type="ARBA" id="ARBA00022490"/>
    </source>
</evidence>
<accession>A0A132C2K1</accession>
<reference evidence="7 8" key="1">
    <citation type="submission" date="2015-12" db="EMBL/GenBank/DDBJ databases">
        <title>Genome sequence of the marine Rhodobacteraceae strain O3.65, Candidatus Tritonibacter horizontis.</title>
        <authorList>
            <person name="Poehlein A."/>
            <person name="Giebel H.A."/>
            <person name="Voget S."/>
            <person name="Brinkhoff T."/>
        </authorList>
    </citation>
    <scope>NUCLEOTIDE SEQUENCE [LARGE SCALE GENOMIC DNA]</scope>
    <source>
        <strain evidence="7 8">O3.65</strain>
    </source>
</reference>
<keyword evidence="4 6" id="KW-0808">Transferase</keyword>
<dbReference type="AlphaFoldDB" id="A0A132C2K1"/>
<comment type="similarity">
    <text evidence="6">Belongs to the methyltransferase superfamily. RNA methyltransferase RsmG family.</text>
</comment>
<dbReference type="GO" id="GO:0070043">
    <property type="term" value="F:rRNA (guanine-N7-)-methyltransferase activity"/>
    <property type="evidence" value="ECO:0007669"/>
    <property type="project" value="UniProtKB-UniRule"/>
</dbReference>
<evidence type="ECO:0000256" key="5">
    <source>
        <dbReference type="ARBA" id="ARBA00022691"/>
    </source>
</evidence>
<comment type="caution">
    <text evidence="6">Lacks conserved residue(s) required for the propagation of feature annotation.</text>
</comment>
<feature type="binding site" evidence="6">
    <location>
        <position position="138"/>
    </location>
    <ligand>
        <name>S-adenosyl-L-methionine</name>
        <dbReference type="ChEBI" id="CHEBI:59789"/>
    </ligand>
</feature>
<dbReference type="EC" id="2.1.1.170" evidence="6"/>
<evidence type="ECO:0000256" key="4">
    <source>
        <dbReference type="ARBA" id="ARBA00022679"/>
    </source>
</evidence>
<dbReference type="EMBL" id="LPUY01000008">
    <property type="protein sequence ID" value="KUP94819.1"/>
    <property type="molecule type" value="Genomic_DNA"/>
</dbReference>
<dbReference type="Proteomes" id="UP000068382">
    <property type="component" value="Unassembled WGS sequence"/>
</dbReference>
<dbReference type="Gene3D" id="3.40.50.150">
    <property type="entry name" value="Vaccinia Virus protein VP39"/>
    <property type="match status" value="1"/>
</dbReference>
<keyword evidence="1 6" id="KW-0963">Cytoplasm</keyword>
<protein>
    <recommendedName>
        <fullName evidence="6">Ribosomal RNA small subunit methyltransferase G</fullName>
        <ecNumber evidence="6">2.1.1.170</ecNumber>
    </recommendedName>
    <alternativeName>
        <fullName evidence="6">16S rRNA 7-methylguanosine methyltransferase</fullName>
        <shortName evidence="6">16S rRNA m7G methyltransferase</shortName>
    </alternativeName>
</protein>
<feature type="binding site" evidence="6">
    <location>
        <position position="75"/>
    </location>
    <ligand>
        <name>S-adenosyl-L-methionine</name>
        <dbReference type="ChEBI" id="CHEBI:59789"/>
    </ligand>
</feature>
<feature type="binding site" evidence="6">
    <location>
        <begin position="124"/>
        <end position="125"/>
    </location>
    <ligand>
        <name>S-adenosyl-L-methionine</name>
        <dbReference type="ChEBI" id="CHEBI:59789"/>
    </ligand>
</feature>
<comment type="function">
    <text evidence="6">Specifically methylates the N7 position of guanine in position 527 of 16S rRNA.</text>
</comment>